<keyword evidence="2" id="KW-1185">Reference proteome</keyword>
<dbReference type="AlphaFoldDB" id="A0A0L0W9S1"/>
<sequence>MKNRVIYEIENRWHGGHIYFFMQIKSCLIINPQCTLMFYIPNKTLIIFYTPKITNMKKIIIYKMA</sequence>
<evidence type="ECO:0000313" key="1">
    <source>
        <dbReference type="EMBL" id="KNF08191.1"/>
    </source>
</evidence>
<dbReference type="STRING" id="1503.CLPU_9c00870"/>
<protein>
    <submittedName>
        <fullName evidence="1">Uncharacterized protein</fullName>
    </submittedName>
</protein>
<reference evidence="2" key="1">
    <citation type="submission" date="2015-07" db="EMBL/GenBank/DDBJ databases">
        <title>Draft genome sequence of the purine-degrading Gottschalkia purinilyticum DSM 1384 (formerly Clostridium purinilyticum).</title>
        <authorList>
            <person name="Poehlein A."/>
            <person name="Schiel-Bengelsdorf B."/>
            <person name="Bengelsdorf F.R."/>
            <person name="Daniel R."/>
            <person name="Duerre P."/>
        </authorList>
    </citation>
    <scope>NUCLEOTIDE SEQUENCE [LARGE SCALE GENOMIC DNA]</scope>
    <source>
        <strain evidence="2">DSM 1384</strain>
    </source>
</reference>
<name>A0A0L0W9S1_GOTPU</name>
<dbReference type="Proteomes" id="UP000037267">
    <property type="component" value="Unassembled WGS sequence"/>
</dbReference>
<dbReference type="EMBL" id="LGSS01000009">
    <property type="protein sequence ID" value="KNF08191.1"/>
    <property type="molecule type" value="Genomic_DNA"/>
</dbReference>
<accession>A0A0L0W9S1</accession>
<organism evidence="1 2">
    <name type="scientific">Gottschalkia purinilytica</name>
    <name type="common">Clostridium purinilyticum</name>
    <dbReference type="NCBI Taxonomy" id="1503"/>
    <lineage>
        <taxon>Bacteria</taxon>
        <taxon>Bacillati</taxon>
        <taxon>Bacillota</taxon>
        <taxon>Tissierellia</taxon>
        <taxon>Tissierellales</taxon>
        <taxon>Gottschalkiaceae</taxon>
        <taxon>Gottschalkia</taxon>
    </lineage>
</organism>
<proteinExistence type="predicted"/>
<gene>
    <name evidence="1" type="ORF">CLPU_9c00870</name>
</gene>
<comment type="caution">
    <text evidence="1">The sequence shown here is derived from an EMBL/GenBank/DDBJ whole genome shotgun (WGS) entry which is preliminary data.</text>
</comment>
<evidence type="ECO:0000313" key="2">
    <source>
        <dbReference type="Proteomes" id="UP000037267"/>
    </source>
</evidence>